<keyword evidence="4" id="KW-1185">Reference proteome</keyword>
<reference evidence="1" key="2">
    <citation type="submission" date="2012-08" db="EMBL/GenBank/DDBJ databases">
        <title>The Genome Sequence of Wuchereria bancrofti.</title>
        <authorList>
            <consortium name="The Broad Institute Genome Sequencing Platform"/>
            <consortium name="Broad Institute Genome Sequencing Center for Infectious Disease"/>
            <person name="Nutman T.B."/>
            <person name="Fink D.L."/>
            <person name="Russ C."/>
            <person name="Young S."/>
            <person name="Zeng Q."/>
            <person name="Koehrsen M."/>
            <person name="Alvarado L."/>
            <person name="Berlin A."/>
            <person name="Borenstein D."/>
            <person name="Chapman S.B."/>
            <person name="Chen Z."/>
            <person name="Engels R."/>
            <person name="Freedman E."/>
            <person name="Gellesch M."/>
            <person name="Goldberg J."/>
            <person name="Griggs A."/>
            <person name="Gujja S."/>
            <person name="Heilman E.R."/>
            <person name="Heiman D."/>
            <person name="Hepburn T."/>
            <person name="Howarth C."/>
            <person name="Jen D."/>
            <person name="Larson L."/>
            <person name="Lewis B."/>
            <person name="Mehta T."/>
            <person name="Park D."/>
            <person name="Pearson M."/>
            <person name="Richards J."/>
            <person name="Roberts A."/>
            <person name="Saif S."/>
            <person name="Shea T."/>
            <person name="Shenoy N."/>
            <person name="Sisk P."/>
            <person name="Stolte C."/>
            <person name="Sykes S."/>
            <person name="Walk T."/>
            <person name="White J."/>
            <person name="Yandava C."/>
            <person name="Haas B."/>
            <person name="Henn M.R."/>
            <person name="Nusbaum C."/>
            <person name="Birren B."/>
        </authorList>
    </citation>
    <scope>NUCLEOTIDE SEQUENCE</scope>
</reference>
<dbReference type="Proteomes" id="UP000004810">
    <property type="component" value="Unassembled WGS sequence"/>
</dbReference>
<proteinExistence type="predicted"/>
<evidence type="ECO:0000313" key="3">
    <source>
        <dbReference type="Proteomes" id="UP000004810"/>
    </source>
</evidence>
<gene>
    <name evidence="2" type="ORF">WBA_LOCUS6476</name>
    <name evidence="1" type="ORF">WUBG_04950</name>
</gene>
<dbReference type="Proteomes" id="UP000270924">
    <property type="component" value="Unassembled WGS sequence"/>
</dbReference>
<evidence type="ECO:0000313" key="4">
    <source>
        <dbReference type="Proteomes" id="UP000270924"/>
    </source>
</evidence>
<dbReference type="EMBL" id="UYWW01003881">
    <property type="protein sequence ID" value="VDM13090.1"/>
    <property type="molecule type" value="Genomic_DNA"/>
</dbReference>
<name>J9ENS0_WUCBA</name>
<sequence length="133" mass="14637">MLIKLKRLWSKSNFLIHLSAYFGFEYLQVFDEEVHSRESCISTSPRAFSSGVSVQQFNPIPPSPPEAAIGQPQRIALVAAPQQVPNNAPVGAVRPAISSAGRRPIGPIPQQQLLNSKFSGFRIYLAFPFKTVS</sequence>
<evidence type="ECO:0000313" key="2">
    <source>
        <dbReference type="EMBL" id="VDM13090.1"/>
    </source>
</evidence>
<accession>J9ENS0</accession>
<dbReference type="InParanoid" id="J9ENS0"/>
<dbReference type="AlphaFoldDB" id="J9ENS0"/>
<dbReference type="EMBL" id="ADBV01001790">
    <property type="protein sequence ID" value="EJW84141.1"/>
    <property type="molecule type" value="Genomic_DNA"/>
</dbReference>
<dbReference type="OrthoDB" id="10605617at2759"/>
<reference evidence="3" key="1">
    <citation type="submission" date="2012-08" db="EMBL/GenBank/DDBJ databases">
        <title>The Genome Sequence of Wuchereria bancrofti.</title>
        <authorList>
            <person name="Nutman T.B."/>
            <person name="Fink D.L."/>
            <person name="Russ C."/>
            <person name="Young S."/>
            <person name="Zeng Q."/>
            <person name="Koehrsen M."/>
            <person name="Alvarado L."/>
            <person name="Berlin A."/>
            <person name="Chapman S.B."/>
            <person name="Chen Z."/>
            <person name="Freedman E."/>
            <person name="Gellesch M."/>
            <person name="Goldberg J."/>
            <person name="Griggs A."/>
            <person name="Gujja S."/>
            <person name="Heilman E.R."/>
            <person name="Heiman D."/>
            <person name="Hepburn T."/>
            <person name="Howarth C."/>
            <person name="Jen D."/>
            <person name="Larson L."/>
            <person name="Lewis B."/>
            <person name="Mehta T."/>
            <person name="Park D."/>
            <person name="Pearson M."/>
            <person name="Roberts A."/>
            <person name="Saif S."/>
            <person name="Shea T."/>
            <person name="Shenoy N."/>
            <person name="Sisk P."/>
            <person name="Stolte C."/>
            <person name="Sykes S."/>
            <person name="Walk T."/>
            <person name="White J."/>
            <person name="Yandava C."/>
            <person name="Haas B."/>
            <person name="Henn M.R."/>
            <person name="Nusbaum C."/>
            <person name="Birren B."/>
        </authorList>
    </citation>
    <scope>NUCLEOTIDE SEQUENCE [LARGE SCALE GENOMIC DNA]</scope>
    <source>
        <strain evidence="3">NA</strain>
    </source>
</reference>
<reference evidence="2 4" key="3">
    <citation type="submission" date="2018-11" db="EMBL/GenBank/DDBJ databases">
        <authorList>
            <consortium name="Pathogen Informatics"/>
        </authorList>
    </citation>
    <scope>NUCLEOTIDE SEQUENCE [LARGE SCALE GENOMIC DNA]</scope>
</reference>
<evidence type="ECO:0000313" key="1">
    <source>
        <dbReference type="EMBL" id="EJW84141.1"/>
    </source>
</evidence>
<organism evidence="1 3">
    <name type="scientific">Wuchereria bancrofti</name>
    <dbReference type="NCBI Taxonomy" id="6293"/>
    <lineage>
        <taxon>Eukaryota</taxon>
        <taxon>Metazoa</taxon>
        <taxon>Ecdysozoa</taxon>
        <taxon>Nematoda</taxon>
        <taxon>Chromadorea</taxon>
        <taxon>Rhabditida</taxon>
        <taxon>Spirurina</taxon>
        <taxon>Spiruromorpha</taxon>
        <taxon>Filarioidea</taxon>
        <taxon>Onchocercidae</taxon>
        <taxon>Wuchereria</taxon>
    </lineage>
</organism>
<protein>
    <submittedName>
        <fullName evidence="1">Uncharacterized protein</fullName>
    </submittedName>
</protein>